<feature type="domain" description="PKD/Chitinase" evidence="4">
    <location>
        <begin position="716"/>
        <end position="807"/>
    </location>
</feature>
<evidence type="ECO:0000256" key="1">
    <source>
        <dbReference type="ARBA" id="ARBA00022729"/>
    </source>
</evidence>
<evidence type="ECO:0000313" key="5">
    <source>
        <dbReference type="EMBL" id="RDH87098.1"/>
    </source>
</evidence>
<dbReference type="Gene3D" id="2.60.40.10">
    <property type="entry name" value="Immunoglobulins"/>
    <property type="match status" value="3"/>
</dbReference>
<dbReference type="InterPro" id="IPR035986">
    <property type="entry name" value="PKD_dom_sf"/>
</dbReference>
<dbReference type="SUPFAM" id="SSF103647">
    <property type="entry name" value="TSP type-3 repeat"/>
    <property type="match status" value="2"/>
</dbReference>
<dbReference type="GO" id="GO:0007155">
    <property type="term" value="P:cell adhesion"/>
    <property type="evidence" value="ECO:0007669"/>
    <property type="project" value="InterPro"/>
</dbReference>
<proteinExistence type="predicted"/>
<keyword evidence="6" id="KW-1185">Reference proteome</keyword>
<accession>A0A370DQ85</accession>
<gene>
    <name evidence="5" type="ORF">DIZ78_06320</name>
</gene>
<sequence>MLVWQHAESEDGISCVGISRETGEDPMKAIILALALVGVLFAPSTALAEDTPLDKTVWTTSESTWWWSLWPEPVSCDGQAFHLIDGVYTYSYPADPCGRGRSFFSPANALDNHGQWFQIDFGVSLTLTRIRFYQFVENTLMSSLPGTDKYSRYINEMRFTFSDGTEELVAFPPGTPFSTRESVTYADFAAPHTTESIRATIVSFHNDYSLAGLYALEIDFFGAAGDPDDLDGDGIVNADDNCPLSANPDQLDMDHDGIGNICDDDIDGDEFANVDDNCPEAANSLQSDGDLDGIGDACDPECNPRLTVKDGWIGNQSSWWLQPWRNTCDGKAQNAIDGNYRFTYSNYWACNGDLSPRSFFAPRFTGTDVGTWMQVEFPEVYTINGITLAQIKERTYVSGLVRPHKYGAYLKDAMVEFSDGSSVEVTFPQQLEASVTFPEIATQSVHITARSFHPTVTTNPAWLVVEADFAGAPGDVDLNLEVCSEPAPLPPDTDGDGVPDHLDAFPNDPTEWSDVDGDGIGDNADPDDDNDGIPDDEDTNPTEADALEDSDGDGIPNQDDPDDDNDGVLDEDDAFSKDPTEWADTDGDGVGDNSDNCITGYNPGQADADNDGIGDPCDRPIANAGMDQSAHPGTAVTLDGTGSTDPDEEYPLLFAWQLISAPPGSLASVQNPTSATPSLTPDMMGDYLLELSVTDQQGHVSDSDKVMVSTVNTAPTADAGEDLAITQTGQWVALSGLASYDLDGDDLIAYQWMLVSKPDGSLAEPAPADTVETLFLADLYGSYVFELTVTDAYYSVSEPDQITVSLANVRPVADAGDNLSVYVGESVSLGGTGSHDANGDPLTYHWSLVLKPDGSTAELAAPDQAMTGFMADLAGTYLVSLVVNDGLQDSEPSSVTVTALTRQDEVVTLVQDVMDRINGFDSSVFKNKNLAKPFTNKLNAALSKLDNGDYADALNKLEHDILPKIDGCATSGQPDKQDWLTTCEAQAEVYPLVQQAIELLRSLI</sequence>
<comment type="caution">
    <text evidence="5">The sequence shown here is derived from an EMBL/GenBank/DDBJ whole genome shotgun (WGS) entry which is preliminary data.</text>
</comment>
<dbReference type="SMART" id="SM00089">
    <property type="entry name" value="PKD"/>
    <property type="match status" value="3"/>
</dbReference>
<organism evidence="5 6">
    <name type="scientific">endosymbiont of Escarpia spicata</name>
    <dbReference type="NCBI Taxonomy" id="2200908"/>
    <lineage>
        <taxon>Bacteria</taxon>
        <taxon>Pseudomonadati</taxon>
        <taxon>Pseudomonadota</taxon>
        <taxon>Gammaproteobacteria</taxon>
        <taxon>sulfur-oxidizing symbionts</taxon>
    </lineage>
</organism>
<dbReference type="InterPro" id="IPR022409">
    <property type="entry name" value="PKD/Chitinase_dom"/>
</dbReference>
<evidence type="ECO:0000259" key="4">
    <source>
        <dbReference type="SMART" id="SM00089"/>
    </source>
</evidence>
<feature type="compositionally biased region" description="Acidic residues" evidence="3">
    <location>
        <begin position="511"/>
        <end position="552"/>
    </location>
</feature>
<dbReference type="PANTHER" id="PTHR10199">
    <property type="entry name" value="THROMBOSPONDIN"/>
    <property type="match status" value="1"/>
</dbReference>
<dbReference type="AlphaFoldDB" id="A0A370DQ85"/>
<dbReference type="EMBL" id="QFXE01000007">
    <property type="protein sequence ID" value="RDH87098.1"/>
    <property type="molecule type" value="Genomic_DNA"/>
</dbReference>
<dbReference type="Gene3D" id="4.10.1080.10">
    <property type="entry name" value="TSP type-3 repeat"/>
    <property type="match status" value="2"/>
</dbReference>
<evidence type="ECO:0000313" key="6">
    <source>
        <dbReference type="Proteomes" id="UP000254771"/>
    </source>
</evidence>
<dbReference type="Proteomes" id="UP000254771">
    <property type="component" value="Unassembled WGS sequence"/>
</dbReference>
<keyword evidence="1" id="KW-0732">Signal</keyword>
<protein>
    <recommendedName>
        <fullName evidence="4">PKD/Chitinase domain-containing protein</fullName>
    </recommendedName>
</protein>
<dbReference type="InterPro" id="IPR003367">
    <property type="entry name" value="Thrombospondin_3-like_rpt"/>
</dbReference>
<feature type="domain" description="PKD/Chitinase" evidence="4">
    <location>
        <begin position="812"/>
        <end position="900"/>
    </location>
</feature>
<evidence type="ECO:0000256" key="3">
    <source>
        <dbReference type="SAM" id="MobiDB-lite"/>
    </source>
</evidence>
<feature type="domain" description="PKD/Chitinase" evidence="4">
    <location>
        <begin position="625"/>
        <end position="713"/>
    </location>
</feature>
<dbReference type="SUPFAM" id="SSF49299">
    <property type="entry name" value="PKD domain"/>
    <property type="match status" value="3"/>
</dbReference>
<dbReference type="Gene3D" id="2.60.120.260">
    <property type="entry name" value="Galactose-binding domain-like"/>
    <property type="match status" value="2"/>
</dbReference>
<feature type="region of interest" description="Disordered" evidence="3">
    <location>
        <begin position="481"/>
        <end position="647"/>
    </location>
</feature>
<dbReference type="InterPro" id="IPR013783">
    <property type="entry name" value="Ig-like_fold"/>
</dbReference>
<keyword evidence="2" id="KW-0106">Calcium</keyword>
<feature type="compositionally biased region" description="Acidic residues" evidence="3">
    <location>
        <begin position="559"/>
        <end position="573"/>
    </location>
</feature>
<dbReference type="Pfam" id="PF18911">
    <property type="entry name" value="PKD_4"/>
    <property type="match status" value="1"/>
</dbReference>
<dbReference type="Pfam" id="PF22352">
    <property type="entry name" value="K319L-like_PKD"/>
    <property type="match status" value="2"/>
</dbReference>
<dbReference type="Pfam" id="PF02412">
    <property type="entry name" value="TSP_3"/>
    <property type="match status" value="3"/>
</dbReference>
<dbReference type="InterPro" id="IPR028974">
    <property type="entry name" value="TSP_type-3_rpt"/>
</dbReference>
<evidence type="ECO:0000256" key="2">
    <source>
        <dbReference type="ARBA" id="ARBA00022837"/>
    </source>
</evidence>
<dbReference type="InterPro" id="IPR000601">
    <property type="entry name" value="PKD_dom"/>
</dbReference>
<reference evidence="5 6" key="1">
    <citation type="journal article" date="2018" name="ISME J.">
        <title>Endosymbiont genomes yield clues of tubeworm success.</title>
        <authorList>
            <person name="Li Y."/>
            <person name="Liles M.R."/>
            <person name="Halanych K.M."/>
        </authorList>
    </citation>
    <scope>NUCLEOTIDE SEQUENCE [LARGE SCALE GENOMIC DNA]</scope>
    <source>
        <strain evidence="5">A1462</strain>
    </source>
</reference>
<name>A0A370DQ85_9GAMM</name>
<dbReference type="GO" id="GO:0005509">
    <property type="term" value="F:calcium ion binding"/>
    <property type="evidence" value="ECO:0007669"/>
    <property type="project" value="InterPro"/>
</dbReference>